<reference evidence="1 2" key="1">
    <citation type="submission" date="2019-05" db="EMBL/GenBank/DDBJ databases">
        <title>Another draft genome of Portunus trituberculatus and its Hox gene families provides insights of decapod evolution.</title>
        <authorList>
            <person name="Jeong J.-H."/>
            <person name="Song I."/>
            <person name="Kim S."/>
            <person name="Choi T."/>
            <person name="Kim D."/>
            <person name="Ryu S."/>
            <person name="Kim W."/>
        </authorList>
    </citation>
    <scope>NUCLEOTIDE SEQUENCE [LARGE SCALE GENOMIC DNA]</scope>
    <source>
        <tissue evidence="1">Muscle</tissue>
    </source>
</reference>
<protein>
    <submittedName>
        <fullName evidence="1">Uncharacterized protein</fullName>
    </submittedName>
</protein>
<name>A0A5B7CJ02_PORTR</name>
<proteinExistence type="predicted"/>
<keyword evidence="2" id="KW-1185">Reference proteome</keyword>
<evidence type="ECO:0000313" key="2">
    <source>
        <dbReference type="Proteomes" id="UP000324222"/>
    </source>
</evidence>
<organism evidence="1 2">
    <name type="scientific">Portunus trituberculatus</name>
    <name type="common">Swimming crab</name>
    <name type="synonym">Neptunus trituberculatus</name>
    <dbReference type="NCBI Taxonomy" id="210409"/>
    <lineage>
        <taxon>Eukaryota</taxon>
        <taxon>Metazoa</taxon>
        <taxon>Ecdysozoa</taxon>
        <taxon>Arthropoda</taxon>
        <taxon>Crustacea</taxon>
        <taxon>Multicrustacea</taxon>
        <taxon>Malacostraca</taxon>
        <taxon>Eumalacostraca</taxon>
        <taxon>Eucarida</taxon>
        <taxon>Decapoda</taxon>
        <taxon>Pleocyemata</taxon>
        <taxon>Brachyura</taxon>
        <taxon>Eubrachyura</taxon>
        <taxon>Portunoidea</taxon>
        <taxon>Portunidae</taxon>
        <taxon>Portuninae</taxon>
        <taxon>Portunus</taxon>
    </lineage>
</organism>
<dbReference type="AlphaFoldDB" id="A0A5B7CJ02"/>
<sequence length="68" mass="7782">MVNISNVTGSKEEGETLLWTAGTSTFPVMYWKNARVFPQDTACMVIPFCRAFEKDAINPFKYWNAFLP</sequence>
<comment type="caution">
    <text evidence="1">The sequence shown here is derived from an EMBL/GenBank/DDBJ whole genome shotgun (WGS) entry which is preliminary data.</text>
</comment>
<dbReference type="Proteomes" id="UP000324222">
    <property type="component" value="Unassembled WGS sequence"/>
</dbReference>
<gene>
    <name evidence="1" type="ORF">E2C01_002288</name>
</gene>
<evidence type="ECO:0000313" key="1">
    <source>
        <dbReference type="EMBL" id="MPC09672.1"/>
    </source>
</evidence>
<accession>A0A5B7CJ02</accession>
<dbReference type="EMBL" id="VSRR010000079">
    <property type="protein sequence ID" value="MPC09672.1"/>
    <property type="molecule type" value="Genomic_DNA"/>
</dbReference>